<evidence type="ECO:0000313" key="2">
    <source>
        <dbReference type="Proteomes" id="UP000307720"/>
    </source>
</evidence>
<evidence type="ECO:0000313" key="1">
    <source>
        <dbReference type="EMBL" id="TGX96189.1"/>
    </source>
</evidence>
<dbReference type="Proteomes" id="UP000307720">
    <property type="component" value="Unassembled WGS sequence"/>
</dbReference>
<dbReference type="EMBL" id="SRZB01000079">
    <property type="protein sequence ID" value="TGX96189.1"/>
    <property type="molecule type" value="Genomic_DNA"/>
</dbReference>
<proteinExistence type="predicted"/>
<gene>
    <name evidence="1" type="ORF">E5357_17050</name>
</gene>
<keyword evidence="2" id="KW-1185">Reference proteome</keyword>
<sequence>MRNGKGGWWKRFCKFWESINKREEPSDQMEEIQSVTDSDEESELIFTDPDGNVIVPNGRKTMEIMHPDYKEHLKEQGF</sequence>
<name>A0AC61QW41_9FIRM</name>
<organism evidence="1 2">
    <name type="scientific">Hominisplanchenecus murintestinalis</name>
    <dbReference type="NCBI Taxonomy" id="2941517"/>
    <lineage>
        <taxon>Bacteria</taxon>
        <taxon>Bacillati</taxon>
        <taxon>Bacillota</taxon>
        <taxon>Clostridia</taxon>
        <taxon>Lachnospirales</taxon>
        <taxon>Lachnospiraceae</taxon>
        <taxon>Hominisplanchenecus</taxon>
    </lineage>
</organism>
<accession>A0AC61QW41</accession>
<comment type="caution">
    <text evidence="1">The sequence shown here is derived from an EMBL/GenBank/DDBJ whole genome shotgun (WGS) entry which is preliminary data.</text>
</comment>
<protein>
    <submittedName>
        <fullName evidence="1">Uncharacterized protein</fullName>
    </submittedName>
</protein>
<reference evidence="1" key="1">
    <citation type="submission" date="2019-04" db="EMBL/GenBank/DDBJ databases">
        <title>Microbes associate with the intestines of laboratory mice.</title>
        <authorList>
            <person name="Navarre W."/>
            <person name="Wong E."/>
            <person name="Huang K."/>
            <person name="Tropini C."/>
            <person name="Ng K."/>
            <person name="Yu B."/>
        </authorList>
    </citation>
    <scope>NUCLEOTIDE SEQUENCE</scope>
    <source>
        <strain evidence="1">NM72_1-8</strain>
    </source>
</reference>